<evidence type="ECO:0000256" key="2">
    <source>
        <dbReference type="ARBA" id="ARBA00013855"/>
    </source>
</evidence>
<evidence type="ECO:0000259" key="6">
    <source>
        <dbReference type="Pfam" id="PF04085"/>
    </source>
</evidence>
<dbReference type="Pfam" id="PF04085">
    <property type="entry name" value="MreC"/>
    <property type="match status" value="1"/>
</dbReference>
<sequence length="305" mass="32948">MAWPPRRKTSRTTKREQTQALLGRGVLIVVLLIAAMLLILSRYAPARTDDLRGASADAVAPFWRLLQVPITALSNASDNIGNYFDAVNRVKRLEGREAVYRARRVQFEEAVRENRELRALMGVVEPDRARVGTFAISGASSGVFSSEALIGGGWRHGVRTGQPVRTPQGLIGRTVEVGHNAARVMLVTDISSRIPVRVVRTGLPALVVGANQPLLQVDLTGPTSNQVEIGDRLITSGDGGLFSPGIPVATIVRAEENNTPLARPAALPALTQYVLVEEPWGTNFEAVTEQQEPEASLPMESVPTP</sequence>
<dbReference type="GO" id="GO:0008360">
    <property type="term" value="P:regulation of cell shape"/>
    <property type="evidence" value="ECO:0007669"/>
    <property type="project" value="UniProtKB-KW"/>
</dbReference>
<dbReference type="EMBL" id="AMRV01000010">
    <property type="protein sequence ID" value="EMD82090.1"/>
    <property type="molecule type" value="Genomic_DNA"/>
</dbReference>
<evidence type="ECO:0000256" key="3">
    <source>
        <dbReference type="ARBA" id="ARBA00022960"/>
    </source>
</evidence>
<feature type="transmembrane region" description="Helical" evidence="5">
    <location>
        <begin position="21"/>
        <end position="40"/>
    </location>
</feature>
<keyword evidence="3" id="KW-0133">Cell shape</keyword>
<dbReference type="InterPro" id="IPR007221">
    <property type="entry name" value="MreC"/>
</dbReference>
<dbReference type="AlphaFoldDB" id="M2S9M7"/>
<organism evidence="7 8">
    <name type="scientific">Pacificimonas flava</name>
    <dbReference type="NCBI Taxonomy" id="1234595"/>
    <lineage>
        <taxon>Bacteria</taxon>
        <taxon>Pseudomonadati</taxon>
        <taxon>Pseudomonadota</taxon>
        <taxon>Alphaproteobacteria</taxon>
        <taxon>Sphingomonadales</taxon>
        <taxon>Sphingosinicellaceae</taxon>
        <taxon>Pacificimonas</taxon>
    </lineage>
</organism>
<reference evidence="7 8" key="1">
    <citation type="journal article" date="2013" name="Genome Announc.">
        <title>Draft Genome Sequence of Strain JLT2015T, Belonging to the Family Sphingomonadaceae of the Alphaproteobacteria.</title>
        <authorList>
            <person name="Tang K."/>
            <person name="Liu K."/>
            <person name="Li S."/>
            <person name="Jiao N."/>
        </authorList>
    </citation>
    <scope>NUCLEOTIDE SEQUENCE [LARGE SCALE GENOMIC DNA]</scope>
    <source>
        <strain evidence="7 8">JLT2015</strain>
    </source>
</reference>
<name>M2S9M7_9SPHN</name>
<feature type="domain" description="Rod shape-determining protein MreC beta-barrel core" evidence="6">
    <location>
        <begin position="140"/>
        <end position="264"/>
    </location>
</feature>
<dbReference type="OrthoDB" id="8478127at2"/>
<comment type="similarity">
    <text evidence="1">Belongs to the MreC family.</text>
</comment>
<dbReference type="RefSeq" id="WP_008603535.1">
    <property type="nucleotide sequence ID" value="NZ_AMRV01000010.1"/>
</dbReference>
<keyword evidence="5" id="KW-0812">Transmembrane</keyword>
<dbReference type="Gene3D" id="2.40.10.340">
    <property type="entry name" value="Rod shape-determining protein MreC, domain 1"/>
    <property type="match status" value="1"/>
</dbReference>
<evidence type="ECO:0000313" key="8">
    <source>
        <dbReference type="Proteomes" id="UP000011717"/>
    </source>
</evidence>
<evidence type="ECO:0000256" key="4">
    <source>
        <dbReference type="ARBA" id="ARBA00032089"/>
    </source>
</evidence>
<accession>M2S9M7</accession>
<keyword evidence="5" id="KW-0472">Membrane</keyword>
<evidence type="ECO:0000313" key="7">
    <source>
        <dbReference type="EMBL" id="EMD82090.1"/>
    </source>
</evidence>
<dbReference type="InterPro" id="IPR055342">
    <property type="entry name" value="MreC_beta-barrel_core"/>
</dbReference>
<keyword evidence="5" id="KW-1133">Transmembrane helix</keyword>
<dbReference type="InterPro" id="IPR042177">
    <property type="entry name" value="Cell/Rod_1"/>
</dbReference>
<keyword evidence="8" id="KW-1185">Reference proteome</keyword>
<dbReference type="GO" id="GO:0005886">
    <property type="term" value="C:plasma membrane"/>
    <property type="evidence" value="ECO:0007669"/>
    <property type="project" value="TreeGrafter"/>
</dbReference>
<dbReference type="PANTHER" id="PTHR34138:SF1">
    <property type="entry name" value="CELL SHAPE-DETERMINING PROTEIN MREC"/>
    <property type="match status" value="1"/>
</dbReference>
<dbReference type="PANTHER" id="PTHR34138">
    <property type="entry name" value="CELL SHAPE-DETERMINING PROTEIN MREC"/>
    <property type="match status" value="1"/>
</dbReference>
<gene>
    <name evidence="7" type="ORF">C725_2578</name>
</gene>
<protein>
    <recommendedName>
        <fullName evidence="2">Cell shape-determining protein MreC</fullName>
    </recommendedName>
    <alternativeName>
        <fullName evidence="4">Cell shape protein MreC</fullName>
    </alternativeName>
</protein>
<dbReference type="Gene3D" id="2.40.10.350">
    <property type="entry name" value="Rod shape-determining protein MreC, domain 2"/>
    <property type="match status" value="1"/>
</dbReference>
<dbReference type="Proteomes" id="UP000011717">
    <property type="component" value="Unassembled WGS sequence"/>
</dbReference>
<evidence type="ECO:0000256" key="5">
    <source>
        <dbReference type="SAM" id="Phobius"/>
    </source>
</evidence>
<dbReference type="InterPro" id="IPR042175">
    <property type="entry name" value="Cell/Rod_MreC_2"/>
</dbReference>
<evidence type="ECO:0000256" key="1">
    <source>
        <dbReference type="ARBA" id="ARBA00009369"/>
    </source>
</evidence>
<proteinExistence type="inferred from homology"/>
<comment type="caution">
    <text evidence="7">The sequence shown here is derived from an EMBL/GenBank/DDBJ whole genome shotgun (WGS) entry which is preliminary data.</text>
</comment>